<sequence length="157" mass="16400">MSASSVTLSKSVVIALCESISVIDPKCSSVSGATKVAVELRFSVPSSVTLAALIIGELLAVSSVAFIWLPSCKVRVLSTVSSVPVEPLALPSVISPSLVRLPTVDGSVMFHWLVSSSDSVVNIASTLPVNVDPWLKESDDDDASVWTMLPVSIVFSA</sequence>
<keyword evidence="1" id="KW-1133">Transmembrane helix</keyword>
<feature type="transmembrane region" description="Helical" evidence="1">
    <location>
        <begin position="48"/>
        <end position="69"/>
    </location>
</feature>
<reference evidence="5 6" key="1">
    <citation type="submission" date="2015-03" db="EMBL/GenBank/DDBJ databases">
        <authorList>
            <consortium name="Pathogen Informatics"/>
        </authorList>
    </citation>
    <scope>NUCLEOTIDE SEQUENCE [LARGE SCALE GENOMIC DNA]</scope>
    <source>
        <strain evidence="3 5">3476</strain>
        <strain evidence="4 6">A1104</strain>
        <strain evidence="2 7">D4891</strain>
    </source>
</reference>
<dbReference type="AlphaFoldDB" id="A0A655ESK4"/>
<evidence type="ECO:0000313" key="3">
    <source>
        <dbReference type="EMBL" id="CNV33096.1"/>
    </source>
</evidence>
<evidence type="ECO:0000313" key="7">
    <source>
        <dbReference type="Proteomes" id="UP000042394"/>
    </source>
</evidence>
<keyword evidence="1" id="KW-0472">Membrane</keyword>
<name>A0A655ESK4_SALET</name>
<accession>A0A655ESK4</accession>
<evidence type="ECO:0000313" key="6">
    <source>
        <dbReference type="Proteomes" id="UP000041314"/>
    </source>
</evidence>
<gene>
    <name evidence="4" type="ORF">ERS008198_05114</name>
    <name evidence="3" type="ORF">ERS008202_05006</name>
    <name evidence="2" type="ORF">ERS008207_04002</name>
</gene>
<evidence type="ECO:0000313" key="2">
    <source>
        <dbReference type="EMBL" id="CNU99299.1"/>
    </source>
</evidence>
<dbReference type="EMBL" id="CQPC01000154">
    <property type="protein sequence ID" value="CNV33096.1"/>
    <property type="molecule type" value="Genomic_DNA"/>
</dbReference>
<dbReference type="EMBL" id="CQPA01000114">
    <property type="protein sequence ID" value="CNV34042.1"/>
    <property type="molecule type" value="Genomic_DNA"/>
</dbReference>
<evidence type="ECO:0000313" key="5">
    <source>
        <dbReference type="Proteomes" id="UP000039541"/>
    </source>
</evidence>
<keyword evidence="1" id="KW-0812">Transmembrane</keyword>
<dbReference type="Proteomes" id="UP000042394">
    <property type="component" value="Unassembled WGS sequence"/>
</dbReference>
<protein>
    <submittedName>
        <fullName evidence="3">Uncharacterized protein</fullName>
    </submittedName>
</protein>
<dbReference type="Proteomes" id="UP000039541">
    <property type="component" value="Unassembled WGS sequence"/>
</dbReference>
<organism evidence="3 5">
    <name type="scientific">Salmonella enterica subsp. enterica serovar Bovismorbificans</name>
    <dbReference type="NCBI Taxonomy" id="58097"/>
    <lineage>
        <taxon>Bacteria</taxon>
        <taxon>Pseudomonadati</taxon>
        <taxon>Pseudomonadota</taxon>
        <taxon>Gammaproteobacteria</taxon>
        <taxon>Enterobacterales</taxon>
        <taxon>Enterobacteriaceae</taxon>
        <taxon>Salmonella</taxon>
    </lineage>
</organism>
<dbReference type="EMBL" id="CQPD01000051">
    <property type="protein sequence ID" value="CNU99299.1"/>
    <property type="molecule type" value="Genomic_DNA"/>
</dbReference>
<evidence type="ECO:0000313" key="4">
    <source>
        <dbReference type="EMBL" id="CNV34042.1"/>
    </source>
</evidence>
<proteinExistence type="predicted"/>
<evidence type="ECO:0000256" key="1">
    <source>
        <dbReference type="SAM" id="Phobius"/>
    </source>
</evidence>
<dbReference type="Proteomes" id="UP000041314">
    <property type="component" value="Unassembled WGS sequence"/>
</dbReference>